<keyword evidence="4" id="KW-0805">Transcription regulation</keyword>
<comment type="function">
    <text evidence="8">Part of the SNAPc complex required for the transcription of both RNA polymerase II and III small-nuclear RNA genes. Binds to the proximal sequence element (PSE), a non-TATA-box basal promoter element common to these 2 types of genes. Recruits TBP and BRF2 to the U6 snRNA TATA box.</text>
</comment>
<comment type="subunit">
    <text evidence="9">Part of the SNAPc complex composed of 5 subunits: SNAPC1, SNAPC2, SNAPC3, SNAPC4 and SNAPC5. SNAPC3 interacts with SNAPC1.</text>
</comment>
<dbReference type="GO" id="GO:0001046">
    <property type="term" value="F:core promoter sequence-specific DNA binding"/>
    <property type="evidence" value="ECO:0007669"/>
    <property type="project" value="TreeGrafter"/>
</dbReference>
<evidence type="ECO:0000256" key="10">
    <source>
        <dbReference type="ARBA" id="ARBA00029606"/>
    </source>
</evidence>
<feature type="region of interest" description="Disordered" evidence="11">
    <location>
        <begin position="60"/>
        <end position="89"/>
    </location>
</feature>
<organism evidence="12 13">
    <name type="scientific">Strongyloides stercoralis</name>
    <name type="common">Threadworm</name>
    <dbReference type="NCBI Taxonomy" id="6248"/>
    <lineage>
        <taxon>Eukaryota</taxon>
        <taxon>Metazoa</taxon>
        <taxon>Ecdysozoa</taxon>
        <taxon>Nematoda</taxon>
        <taxon>Chromadorea</taxon>
        <taxon>Rhabditida</taxon>
        <taxon>Tylenchina</taxon>
        <taxon>Panagrolaimomorpha</taxon>
        <taxon>Strongyloidoidea</taxon>
        <taxon>Strongyloididae</taxon>
        <taxon>Strongyloides</taxon>
    </lineage>
</organism>
<evidence type="ECO:0000256" key="9">
    <source>
        <dbReference type="ARBA" id="ARBA00025958"/>
    </source>
</evidence>
<dbReference type="PANTHER" id="PTHR13421">
    <property type="entry name" value="SNRNA-ACTIVATING PROTEIN COMPLEX SUBUNIT 3"/>
    <property type="match status" value="1"/>
</dbReference>
<comment type="subcellular location">
    <subcellularLocation>
        <location evidence="1">Nucleus</location>
    </subcellularLocation>
</comment>
<evidence type="ECO:0000256" key="5">
    <source>
        <dbReference type="ARBA" id="ARBA00023125"/>
    </source>
</evidence>
<evidence type="ECO:0000256" key="1">
    <source>
        <dbReference type="ARBA" id="ARBA00004123"/>
    </source>
</evidence>
<dbReference type="PANTHER" id="PTHR13421:SF16">
    <property type="entry name" value="SNRNA-ACTIVATING PROTEIN COMPLEX SUBUNIT 3"/>
    <property type="match status" value="1"/>
</dbReference>
<evidence type="ECO:0000256" key="11">
    <source>
        <dbReference type="SAM" id="MobiDB-lite"/>
    </source>
</evidence>
<comment type="similarity">
    <text evidence="2">Belongs to the SNAPC3/SRD2 family.</text>
</comment>
<dbReference type="InterPro" id="IPR022042">
    <property type="entry name" value="snRNA-activating_su3"/>
</dbReference>
<keyword evidence="5" id="KW-0238">DNA-binding</keyword>
<evidence type="ECO:0000256" key="2">
    <source>
        <dbReference type="ARBA" id="ARBA00010410"/>
    </source>
</evidence>
<evidence type="ECO:0000256" key="3">
    <source>
        <dbReference type="ARBA" id="ARBA00013634"/>
    </source>
</evidence>
<dbReference type="AlphaFoldDB" id="A0AAF5D0H9"/>
<dbReference type="GO" id="GO:0001006">
    <property type="term" value="F:RNA polymerase III type 3 promoter sequence-specific DNA binding"/>
    <property type="evidence" value="ECO:0007669"/>
    <property type="project" value="TreeGrafter"/>
</dbReference>
<proteinExistence type="inferred from homology"/>
<dbReference type="Pfam" id="PF12251">
    <property type="entry name" value="SNAPC3"/>
    <property type="match status" value="2"/>
</dbReference>
<keyword evidence="7" id="KW-0539">Nucleus</keyword>
<evidence type="ECO:0000256" key="7">
    <source>
        <dbReference type="ARBA" id="ARBA00023242"/>
    </source>
</evidence>
<keyword evidence="12" id="KW-1185">Reference proteome</keyword>
<dbReference type="GO" id="GO:0005634">
    <property type="term" value="C:nucleus"/>
    <property type="evidence" value="ECO:0007669"/>
    <property type="project" value="UniProtKB-SubCell"/>
</dbReference>
<dbReference type="GO" id="GO:0042795">
    <property type="term" value="P:snRNA transcription by RNA polymerase II"/>
    <property type="evidence" value="ECO:0007669"/>
    <property type="project" value="TreeGrafter"/>
</dbReference>
<evidence type="ECO:0000256" key="4">
    <source>
        <dbReference type="ARBA" id="ARBA00023015"/>
    </source>
</evidence>
<keyword evidence="6" id="KW-0804">Transcription</keyword>
<dbReference type="WBParaSite" id="TCONS_00004820.p1">
    <property type="protein sequence ID" value="TCONS_00004820.p1"/>
    <property type="gene ID" value="XLOC_002886"/>
</dbReference>
<sequence length="1004" mass="117660">IYFSFDISFPLLKLSPILNLNDFRYNAIYAKNLVKLSLPCIDEEILYNINSVNKDNNTESCNNEETVMESVDSNESQNASGSKDSNNERCSSSLSCVEETDQFRDAANKLIKLTCKKAPPGEIETKYKERLTKPDEEECDPLLNYNKPTIDEISMKKYTNGFLNLINEWKGNVSEALIATNNVKVYGNECVKKSPVYSNIQLFGGIYEYNDKFSYIVATKRRKEFKKNKNLKTVYISKTKYFNFEEYAFDTRTNHLIDEVPDEIRLTVRMYMPKIHKNIRVPYNFSLGYPVIDKVFFFCGENTLKQLKDKMLCYWDLVCLKKEEEGIPSYRDFMMYKVPSSFIFIHDTFYVDNSRPDLKDISKDYKEFLDTRFHLYGPSKVGDMESTKLNDLNLRLGQAYVYVHMGGRCEHMFSISDVRMITYNDYHNVKTYPIKVNQPSRRKKCYVCSDRGPRYIVVESNLMPKCPKLMCERCYKTFNYSLSIRNTDALVYPFRLEKMALDQLIGSQRLLRFSPILNLETFRSNSIYTKNNLKDNIPCADEELLSNFMEKNDSEKKVLIEILSDNSDDEGNEIEKGKLDDDVDKERNVWWRKKKIGQAYNELTNSMKLVSKFFYKNQNEISTIKTETKYIERSNPNIQFDILSLNRKDNATIDDDSFCKYKNGFLNYIQSLGGSVEEANHAVITVSDFTFECIQKNPDFCNLNIFSKVSTNDYNNTTSQISSNRFTICRDPNIKVAQLVKCKYYHFYKYAFETRTNITNEEVPNDFRITVRLLTPKIPKIKKISYNANMWRPVIDKIYYFRGDNYLIELRNKIACHWDFVCTKKAEDGQPTEDDFLITQIPSSFLFIHDTLYIDLTRKNSKDITNVYIEFFKKRSNIFGSVKVKDMKNIKISDLNIRLGHPYVFIHMGGQCEHQFVFSDLRMLTVNDYYHIETYPYKVAEVYRGKTCAICKIDVPNFIVISSESIPKCPKLLCYTCYHRFHFALDVKSIHSEAYHYIDKNGFV</sequence>
<name>A0AAF5D0H9_STRER</name>
<dbReference type="GO" id="GO:0042796">
    <property type="term" value="P:snRNA transcription by RNA polymerase III"/>
    <property type="evidence" value="ECO:0007669"/>
    <property type="project" value="TreeGrafter"/>
</dbReference>
<dbReference type="GO" id="GO:0000978">
    <property type="term" value="F:RNA polymerase II cis-regulatory region sequence-specific DNA binding"/>
    <property type="evidence" value="ECO:0007669"/>
    <property type="project" value="TreeGrafter"/>
</dbReference>
<accession>A0AAF5D0H9</accession>
<dbReference type="Proteomes" id="UP000035681">
    <property type="component" value="Unplaced"/>
</dbReference>
<reference evidence="13" key="1">
    <citation type="submission" date="2024-02" db="UniProtKB">
        <authorList>
            <consortium name="WormBaseParasite"/>
        </authorList>
    </citation>
    <scope>IDENTIFICATION</scope>
</reference>
<evidence type="ECO:0000256" key="8">
    <source>
        <dbReference type="ARBA" id="ARBA00025193"/>
    </source>
</evidence>
<dbReference type="GO" id="GO:0019185">
    <property type="term" value="C:snRNA-activating protein complex"/>
    <property type="evidence" value="ECO:0007669"/>
    <property type="project" value="TreeGrafter"/>
</dbReference>
<protein>
    <recommendedName>
        <fullName evidence="3">snRNA-activating protein complex subunit 3</fullName>
    </recommendedName>
    <alternativeName>
        <fullName evidence="10">Small nuclear RNA-activating complex polypeptide 3</fullName>
    </alternativeName>
</protein>
<evidence type="ECO:0000313" key="12">
    <source>
        <dbReference type="Proteomes" id="UP000035681"/>
    </source>
</evidence>
<evidence type="ECO:0000256" key="6">
    <source>
        <dbReference type="ARBA" id="ARBA00023163"/>
    </source>
</evidence>
<dbReference type="GO" id="GO:0003681">
    <property type="term" value="F:bent DNA binding"/>
    <property type="evidence" value="ECO:0007669"/>
    <property type="project" value="TreeGrafter"/>
</dbReference>
<evidence type="ECO:0000313" key="13">
    <source>
        <dbReference type="WBParaSite" id="TCONS_00004820.p1"/>
    </source>
</evidence>